<feature type="compositionally biased region" description="Polar residues" evidence="1">
    <location>
        <begin position="286"/>
        <end position="301"/>
    </location>
</feature>
<reference evidence="3" key="1">
    <citation type="submission" date="2021-01" db="EMBL/GenBank/DDBJ databases">
        <authorList>
            <person name="Corre E."/>
            <person name="Pelletier E."/>
            <person name="Niang G."/>
            <person name="Scheremetjew M."/>
            <person name="Finn R."/>
            <person name="Kale V."/>
            <person name="Holt S."/>
            <person name="Cochrane G."/>
            <person name="Meng A."/>
            <person name="Brown T."/>
            <person name="Cohen L."/>
        </authorList>
    </citation>
    <scope>NUCLEOTIDE SEQUENCE</scope>
    <source>
        <strain evidence="3">Isolate 1302-5</strain>
    </source>
</reference>
<dbReference type="AlphaFoldDB" id="A0A7S4JN51"/>
<protein>
    <submittedName>
        <fullName evidence="3">Uncharacterized protein</fullName>
    </submittedName>
</protein>
<name>A0A7S4JN51_9STRA</name>
<gene>
    <name evidence="3" type="ORF">OAUR00152_LOCUS30471</name>
</gene>
<sequence length="363" mass="40047">MVLQMSLTSYRTLSMFAMALLTWLSTASASLDTHVDPSLGGMSLKEFQGVFFTSVDNEIGILQDENGNSVKGSQIEDYGRVFDESAVPKDVETLWEHLVNHGWDMAETTLGTNRRDLKKIVNADEASPSTSVYPFLLCVLENSLKSGWQRMALLQEKLGASQAAFTTAFNEEDKSCFIVTTSPEKVARILSDNIHGVPLVDQMKITPSTVNDVTSPEWWPTSIVEPDSSRRLNGNRHGDWQGTLLVGIAPGVANADNKLHVAGKILDDIQNLAEEGSHRQRQLMIQSNGQTSGLRASNGGNTEDDRHGRMMSLSQAFFATSTEGTLGERGRVTRRLSELSRSFWSRSLQNGLESEHQCSNSEY</sequence>
<organism evidence="3">
    <name type="scientific">Odontella aurita</name>
    <dbReference type="NCBI Taxonomy" id="265563"/>
    <lineage>
        <taxon>Eukaryota</taxon>
        <taxon>Sar</taxon>
        <taxon>Stramenopiles</taxon>
        <taxon>Ochrophyta</taxon>
        <taxon>Bacillariophyta</taxon>
        <taxon>Mediophyceae</taxon>
        <taxon>Biddulphiophycidae</taxon>
        <taxon>Eupodiscales</taxon>
        <taxon>Odontellaceae</taxon>
        <taxon>Odontella</taxon>
    </lineage>
</organism>
<evidence type="ECO:0000256" key="2">
    <source>
        <dbReference type="SAM" id="SignalP"/>
    </source>
</evidence>
<evidence type="ECO:0000256" key="1">
    <source>
        <dbReference type="SAM" id="MobiDB-lite"/>
    </source>
</evidence>
<keyword evidence="2" id="KW-0732">Signal</keyword>
<feature type="region of interest" description="Disordered" evidence="1">
    <location>
        <begin position="286"/>
        <end position="307"/>
    </location>
</feature>
<feature type="signal peptide" evidence="2">
    <location>
        <begin position="1"/>
        <end position="29"/>
    </location>
</feature>
<dbReference type="EMBL" id="HBKQ01044236">
    <property type="protein sequence ID" value="CAE2268504.1"/>
    <property type="molecule type" value="Transcribed_RNA"/>
</dbReference>
<feature type="chain" id="PRO_5030505087" evidence="2">
    <location>
        <begin position="30"/>
        <end position="363"/>
    </location>
</feature>
<proteinExistence type="predicted"/>
<evidence type="ECO:0000313" key="3">
    <source>
        <dbReference type="EMBL" id="CAE2268504.1"/>
    </source>
</evidence>
<accession>A0A7S4JN51</accession>